<dbReference type="Proteomes" id="UP000325313">
    <property type="component" value="Unassembled WGS sequence"/>
</dbReference>
<dbReference type="EMBL" id="VDEP01000001">
    <property type="protein sequence ID" value="KAA1139284.1"/>
    <property type="molecule type" value="Genomic_DNA"/>
</dbReference>
<gene>
    <name evidence="1" type="ORF">PGTUg99_037642</name>
</gene>
<protein>
    <submittedName>
        <fullName evidence="1">Uncharacterized protein</fullName>
    </submittedName>
</protein>
<sequence>MGYSPPTLHYGQLPVAAARSVTQTFQVKLNPHATSAAATTQTEKRQITLHYPYSTPLQHVTLIPVFCHNNENHM</sequence>
<accession>A0A5B0SRD6</accession>
<reference evidence="1 2" key="1">
    <citation type="submission" date="2019-05" db="EMBL/GenBank/DDBJ databases">
        <title>Emergence of the Ug99 lineage of the wheat stem rust pathogen through somatic hybridization.</title>
        <authorList>
            <person name="Li F."/>
            <person name="Upadhyaya N.M."/>
            <person name="Sperschneider J."/>
            <person name="Matny O."/>
            <person name="Nguyen-Phuc H."/>
            <person name="Mago R."/>
            <person name="Raley C."/>
            <person name="Miller M.E."/>
            <person name="Silverstein K.A.T."/>
            <person name="Henningsen E."/>
            <person name="Hirsch C.D."/>
            <person name="Visser B."/>
            <person name="Pretorius Z.A."/>
            <person name="Steffenson B.J."/>
            <person name="Schwessinger B."/>
            <person name="Dodds P.N."/>
            <person name="Figueroa M."/>
        </authorList>
    </citation>
    <scope>NUCLEOTIDE SEQUENCE [LARGE SCALE GENOMIC DNA]</scope>
    <source>
        <strain evidence="1 2">Ug99</strain>
    </source>
</reference>
<evidence type="ECO:0000313" key="1">
    <source>
        <dbReference type="EMBL" id="KAA1139284.1"/>
    </source>
</evidence>
<comment type="caution">
    <text evidence="1">The sequence shown here is derived from an EMBL/GenBank/DDBJ whole genome shotgun (WGS) entry which is preliminary data.</text>
</comment>
<evidence type="ECO:0000313" key="2">
    <source>
        <dbReference type="Proteomes" id="UP000325313"/>
    </source>
</evidence>
<name>A0A5B0SRD6_PUCGR</name>
<organism evidence="1 2">
    <name type="scientific">Puccinia graminis f. sp. tritici</name>
    <dbReference type="NCBI Taxonomy" id="56615"/>
    <lineage>
        <taxon>Eukaryota</taxon>
        <taxon>Fungi</taxon>
        <taxon>Dikarya</taxon>
        <taxon>Basidiomycota</taxon>
        <taxon>Pucciniomycotina</taxon>
        <taxon>Pucciniomycetes</taxon>
        <taxon>Pucciniales</taxon>
        <taxon>Pucciniaceae</taxon>
        <taxon>Puccinia</taxon>
    </lineage>
</organism>
<dbReference type="AlphaFoldDB" id="A0A5B0SRD6"/>
<proteinExistence type="predicted"/>